<dbReference type="PRINTS" id="PR00469">
    <property type="entry name" value="PNDRDTASEII"/>
</dbReference>
<dbReference type="InterPro" id="IPR036188">
    <property type="entry name" value="FAD/NAD-bd_sf"/>
</dbReference>
<proteinExistence type="inferred from homology"/>
<accession>A0A1H6A0E7</accession>
<evidence type="ECO:0000259" key="7">
    <source>
        <dbReference type="Pfam" id="PF17806"/>
    </source>
</evidence>
<dbReference type="EMBL" id="FNVB01000003">
    <property type="protein sequence ID" value="SEG41890.1"/>
    <property type="molecule type" value="Genomic_DNA"/>
</dbReference>
<dbReference type="InterPro" id="IPR027266">
    <property type="entry name" value="TrmE/GcvT-like"/>
</dbReference>
<dbReference type="InterPro" id="IPR029043">
    <property type="entry name" value="GcvT/YgfZ_C"/>
</dbReference>
<dbReference type="InterPro" id="IPR038561">
    <property type="entry name" value="SoxD_sf"/>
</dbReference>
<dbReference type="GO" id="GO:0008115">
    <property type="term" value="F:sarcosine oxidase activity"/>
    <property type="evidence" value="ECO:0007669"/>
    <property type="project" value="InterPro"/>
</dbReference>
<evidence type="ECO:0000259" key="6">
    <source>
        <dbReference type="Pfam" id="PF08669"/>
    </source>
</evidence>
<dbReference type="RefSeq" id="WP_093355614.1">
    <property type="nucleotide sequence ID" value="NZ_FNVB01000003.1"/>
</dbReference>
<evidence type="ECO:0000313" key="11">
    <source>
        <dbReference type="Proteomes" id="UP000236729"/>
    </source>
</evidence>
<sequence length="1068" mass="115277">MQLIHCPWCGPREEVEFHYGGQADVAYPENPADLSDREWAEFVFYRDNQKGPFPERWSHSAGCRRWFNTVRDTRTYEFLATYHVGEPVPTTTPGKAHTSSPVPTSPLPDRTTGDRDVTQPRGTAGREIDPDATTTAERGEAGPCRVDGYGRIDRSRTLTFTFDGRTYTGHPGDTLASALLANGIHRIGTSVKLGRPRGIGAAWVEDPTGLVQIEEPFPEPMLQAATVELTDGLVARGVNGQGRLAEVPDPARYDRKHTHVDTLVIGAGPAGLLAARSAARAGESVVLLDDRPTPGGSLTGTERIDGRPALEFAAEVVAELAANPEVRHLQRTTAFGQYDDGFVLALERRTDHLGAAAPATRSRQRVHRIRAVKVVVATGAHERPIVFDDNDRPGIMLASSARDYLHRYGVLAGREVVVFTSDDSAYAAAVDLAEAGAAVTVLDARANPPQEWGNRAAERGIAVHASTVVAGTEGEERVRAVTARSPGGAVRIPADLLLVCGGWNPAVHLFSHVRGALAYDASLGAFRPAGNLPGITVIGAANGTFDLGDVVREGAGDEAPVVAESPARTATEVIWRTGGDPDRQFVDVQRDATVTDIGRAVGAGLRSLEHIKRYTTIGTAHDQGKTSGVIAAGIAAELLGRPVEELGTTTFRPPYTPVAFAALAGRERGSLFDPERITAVHSWHVDAGAVFEDVGQWKRARYYPEPGEDMETAVLRECAATRSSVGILDGSTLGKIDVQGPDAAVLLDRLYTNMMSTLKVGRVRYGVMCGNDGMVIDDGTVLRTEENRFLVTTTTGGAAAVLDWMEEWLQTEWPELRVHLTSVTEQWAVFPVVGPRSREVLARVFPDLDVSNEGFPFMSWKDTTLDGIPVRIARISFSGELAYEVNVNSHYGLSLWKRLLAAGERFGITPYGTETMHVLRAEKGYPIIGQDTDGTVTPQDLGMNWVVSKKKADFVGKRSFSRPENHNPLRKQFVSLLPTDGTTKLREGSQIVEHRADGALPEAPVPMLGHVTSSYRSAELGRPFALALVKNGRARIGDLVHVPVDGALVEAEIGPTVLVDPEGVRRDG</sequence>
<comment type="similarity">
    <text evidence="1">Belongs to the GcvT family.</text>
</comment>
<dbReference type="SUPFAM" id="SSF103025">
    <property type="entry name" value="Folate-binding domain"/>
    <property type="match status" value="1"/>
</dbReference>
<dbReference type="InterPro" id="IPR023753">
    <property type="entry name" value="FAD/NAD-binding_dom"/>
</dbReference>
<dbReference type="InterPro" id="IPR028896">
    <property type="entry name" value="GcvT/YgfZ/DmdA"/>
</dbReference>
<dbReference type="Gene3D" id="3.50.50.60">
    <property type="entry name" value="FAD/NAD(P)-binding domain"/>
    <property type="match status" value="2"/>
</dbReference>
<dbReference type="Pfam" id="PF17806">
    <property type="entry name" value="SO_alpha_A3"/>
    <property type="match status" value="1"/>
</dbReference>
<dbReference type="SUPFAM" id="SSF51905">
    <property type="entry name" value="FAD/NAD(P)-binding domain"/>
    <property type="match status" value="1"/>
</dbReference>
<evidence type="ECO:0000313" key="9">
    <source>
        <dbReference type="EMBL" id="SFE17013.1"/>
    </source>
</evidence>
<evidence type="ECO:0000256" key="3">
    <source>
        <dbReference type="SAM" id="MobiDB-lite"/>
    </source>
</evidence>
<name>A0A1H6A0E7_9PSEU</name>
<feature type="region of interest" description="Disordered" evidence="3">
    <location>
        <begin position="85"/>
        <end position="148"/>
    </location>
</feature>
<evidence type="ECO:0000259" key="5">
    <source>
        <dbReference type="Pfam" id="PF07992"/>
    </source>
</evidence>
<dbReference type="InterPro" id="IPR041117">
    <property type="entry name" value="SoxA_A3"/>
</dbReference>
<dbReference type="SUPFAM" id="SSF101790">
    <property type="entry name" value="Aminomethyltransferase beta-barrel domain"/>
    <property type="match status" value="1"/>
</dbReference>
<feature type="domain" description="GCVT N-terminal" evidence="4">
    <location>
        <begin position="680"/>
        <end position="951"/>
    </location>
</feature>
<dbReference type="GO" id="GO:0046653">
    <property type="term" value="P:tetrahydrofolate metabolic process"/>
    <property type="evidence" value="ECO:0007669"/>
    <property type="project" value="InterPro"/>
</dbReference>
<dbReference type="AlphaFoldDB" id="A0A1H6A0E7"/>
<keyword evidence="10" id="KW-1185">Reference proteome</keyword>
<evidence type="ECO:0000313" key="8">
    <source>
        <dbReference type="EMBL" id="SEG41890.1"/>
    </source>
</evidence>
<dbReference type="PANTHER" id="PTHR43757">
    <property type="entry name" value="AMINOMETHYLTRANSFERASE"/>
    <property type="match status" value="1"/>
</dbReference>
<accession>A0A1I1YFY2</accession>
<dbReference type="Proteomes" id="UP000199690">
    <property type="component" value="Unassembled WGS sequence"/>
</dbReference>
<dbReference type="InterPro" id="IPR006279">
    <property type="entry name" value="SoxD"/>
</dbReference>
<dbReference type="EMBL" id="FOME01000009">
    <property type="protein sequence ID" value="SFE17013.1"/>
    <property type="molecule type" value="Genomic_DNA"/>
</dbReference>
<dbReference type="Pfam" id="PF04267">
    <property type="entry name" value="SoxD"/>
    <property type="match status" value="1"/>
</dbReference>
<feature type="domain" description="FAD/NAD(P)-binding" evidence="5">
    <location>
        <begin position="261"/>
        <end position="510"/>
    </location>
</feature>
<dbReference type="Pfam" id="PF07992">
    <property type="entry name" value="Pyr_redox_2"/>
    <property type="match status" value="1"/>
</dbReference>
<evidence type="ECO:0000256" key="2">
    <source>
        <dbReference type="ARBA" id="ARBA00023002"/>
    </source>
</evidence>
<dbReference type="InterPro" id="IPR042204">
    <property type="entry name" value="2Fe-2S-bd_N"/>
</dbReference>
<feature type="domain" description="SoxA A3" evidence="7">
    <location>
        <begin position="582"/>
        <end position="666"/>
    </location>
</feature>
<dbReference type="Pfam" id="PF08669">
    <property type="entry name" value="GCV_T_C"/>
    <property type="match status" value="1"/>
</dbReference>
<feature type="compositionally biased region" description="Basic and acidic residues" evidence="3">
    <location>
        <begin position="111"/>
        <end position="129"/>
    </location>
</feature>
<organism evidence="8 11">
    <name type="scientific">Saccharopolyspora kobensis</name>
    <dbReference type="NCBI Taxonomy" id="146035"/>
    <lineage>
        <taxon>Bacteria</taxon>
        <taxon>Bacillati</taxon>
        <taxon>Actinomycetota</taxon>
        <taxon>Actinomycetes</taxon>
        <taxon>Pseudonocardiales</taxon>
        <taxon>Pseudonocardiaceae</taxon>
        <taxon>Saccharopolyspora</taxon>
    </lineage>
</organism>
<dbReference type="SMR" id="A0A1H6A0E7"/>
<evidence type="ECO:0000313" key="10">
    <source>
        <dbReference type="Proteomes" id="UP000199690"/>
    </source>
</evidence>
<protein>
    <submittedName>
        <fullName evidence="8">Sarcosine oxidase subunit alpha</fullName>
    </submittedName>
</protein>
<evidence type="ECO:0000256" key="1">
    <source>
        <dbReference type="ARBA" id="ARBA00008609"/>
    </source>
</evidence>
<dbReference type="InterPro" id="IPR013977">
    <property type="entry name" value="GcvT_C"/>
</dbReference>
<evidence type="ECO:0000259" key="4">
    <source>
        <dbReference type="Pfam" id="PF01571"/>
    </source>
</evidence>
<dbReference type="Gene3D" id="3.30.2270.10">
    <property type="entry name" value="Folate-binding superfamily"/>
    <property type="match status" value="1"/>
</dbReference>
<keyword evidence="2" id="KW-0560">Oxidoreductase</keyword>
<dbReference type="Pfam" id="PF13510">
    <property type="entry name" value="Fer2_4"/>
    <property type="match status" value="1"/>
</dbReference>
<dbReference type="Proteomes" id="UP000236729">
    <property type="component" value="Unassembled WGS sequence"/>
</dbReference>
<reference evidence="10 11" key="2">
    <citation type="submission" date="2016-10" db="EMBL/GenBank/DDBJ databases">
        <authorList>
            <person name="Varghese N."/>
            <person name="Submissions S."/>
        </authorList>
    </citation>
    <scope>NUCLEOTIDE SEQUENCE [LARGE SCALE GENOMIC DNA]</scope>
    <source>
        <strain evidence="11">ATCC 20501</strain>
        <strain evidence="9 10">CGMCC 4.3529</strain>
    </source>
</reference>
<gene>
    <name evidence="8" type="ORF">SAMN02982929_02076</name>
    <name evidence="9" type="ORF">SAMN05216506_109137</name>
</gene>
<dbReference type="PANTHER" id="PTHR43757:SF2">
    <property type="entry name" value="AMINOMETHYLTRANSFERASE, MITOCHONDRIAL"/>
    <property type="match status" value="1"/>
</dbReference>
<dbReference type="Gene3D" id="3.30.1360.120">
    <property type="entry name" value="Probable tRNA modification gtpase trme, domain 1"/>
    <property type="match status" value="1"/>
</dbReference>
<dbReference type="Gene3D" id="3.10.20.440">
    <property type="entry name" value="2Fe-2S iron-sulphur cluster binding domain, sarcosine oxidase, alpha subunit, N-terminal domain"/>
    <property type="match status" value="1"/>
</dbReference>
<reference evidence="8" key="1">
    <citation type="submission" date="2016-10" db="EMBL/GenBank/DDBJ databases">
        <authorList>
            <person name="de Groot N.N."/>
        </authorList>
    </citation>
    <scope>NUCLEOTIDE SEQUENCE [LARGE SCALE GENOMIC DNA]</scope>
    <source>
        <strain evidence="8">ATCC 20501</strain>
    </source>
</reference>
<feature type="compositionally biased region" description="Polar residues" evidence="3">
    <location>
        <begin position="89"/>
        <end position="102"/>
    </location>
</feature>
<dbReference type="Pfam" id="PF01571">
    <property type="entry name" value="GCV_T"/>
    <property type="match status" value="1"/>
</dbReference>
<dbReference type="PRINTS" id="PR00368">
    <property type="entry name" value="FADPNR"/>
</dbReference>
<dbReference type="InterPro" id="IPR006222">
    <property type="entry name" value="GCVT_N"/>
</dbReference>
<feature type="domain" description="Aminomethyltransferase C-terminal" evidence="6">
    <location>
        <begin position="971"/>
        <end position="1060"/>
    </location>
</feature>